<proteinExistence type="predicted"/>
<comment type="caution">
    <text evidence="1">The sequence shown here is derived from an EMBL/GenBank/DDBJ whole genome shotgun (WGS) entry which is preliminary data.</text>
</comment>
<dbReference type="AlphaFoldDB" id="A0A0F9YHM1"/>
<sequence length="159" mass="16569">MSETVSVTRSLVSAPLPQIIERLGVAIAQAQSALDANSVQVAKAMAETPVELGGETYNLLTLGFTPSFYAFTEATVEAKLSFSMTETTETSVSAGVTAKVNYGVVMVAASVDVSYARKFSVSAEGSSSIAARLVSLPAPEALNEVLRRLYDEGLPGANS</sequence>
<accession>A0A0F9YHM1</accession>
<gene>
    <name evidence="1" type="ORF">LCGC14_0093160</name>
</gene>
<organism evidence="1">
    <name type="scientific">marine sediment metagenome</name>
    <dbReference type="NCBI Taxonomy" id="412755"/>
    <lineage>
        <taxon>unclassified sequences</taxon>
        <taxon>metagenomes</taxon>
        <taxon>ecological metagenomes</taxon>
    </lineage>
</organism>
<protein>
    <submittedName>
        <fullName evidence="1">Uncharacterized protein</fullName>
    </submittedName>
</protein>
<evidence type="ECO:0000313" key="1">
    <source>
        <dbReference type="EMBL" id="KKO03889.1"/>
    </source>
</evidence>
<dbReference type="EMBL" id="LAZR01000025">
    <property type="protein sequence ID" value="KKO03889.1"/>
    <property type="molecule type" value="Genomic_DNA"/>
</dbReference>
<name>A0A0F9YHM1_9ZZZZ</name>
<reference evidence="1" key="1">
    <citation type="journal article" date="2015" name="Nature">
        <title>Complex archaea that bridge the gap between prokaryotes and eukaryotes.</title>
        <authorList>
            <person name="Spang A."/>
            <person name="Saw J.H."/>
            <person name="Jorgensen S.L."/>
            <person name="Zaremba-Niedzwiedzka K."/>
            <person name="Martijn J."/>
            <person name="Lind A.E."/>
            <person name="van Eijk R."/>
            <person name="Schleper C."/>
            <person name="Guy L."/>
            <person name="Ettema T.J."/>
        </authorList>
    </citation>
    <scope>NUCLEOTIDE SEQUENCE</scope>
</reference>